<dbReference type="Proteomes" id="UP000325811">
    <property type="component" value="Chromosome II"/>
</dbReference>
<reference evidence="4 5" key="1">
    <citation type="submission" date="2019-08" db="EMBL/GenBank/DDBJ databases">
        <authorList>
            <person name="Herpell B J."/>
        </authorList>
    </citation>
    <scope>NUCLEOTIDE SEQUENCE [LARGE SCALE GENOMIC DNA]</scope>
    <source>
        <strain evidence="5">Msb3</strain>
    </source>
</reference>
<gene>
    <name evidence="4" type="ORF">PDMSB3_1118</name>
</gene>
<feature type="domain" description="N-acetyltransferase" evidence="3">
    <location>
        <begin position="73"/>
        <end position="222"/>
    </location>
</feature>
<dbReference type="PROSITE" id="PS51186">
    <property type="entry name" value="GNAT"/>
    <property type="match status" value="1"/>
</dbReference>
<dbReference type="PANTHER" id="PTHR43877">
    <property type="entry name" value="AMINOALKYLPHOSPHONATE N-ACETYLTRANSFERASE-RELATED-RELATED"/>
    <property type="match status" value="1"/>
</dbReference>
<protein>
    <submittedName>
        <fullName evidence="4">Acetyltransferase</fullName>
    </submittedName>
</protein>
<evidence type="ECO:0000313" key="4">
    <source>
        <dbReference type="EMBL" id="VVD32416.1"/>
    </source>
</evidence>
<keyword evidence="5" id="KW-1185">Reference proteome</keyword>
<keyword evidence="1 4" id="KW-0808">Transferase</keyword>
<dbReference type="KEGG" id="pdio:PDMSB3_1118.1"/>
<dbReference type="InterPro" id="IPR000182">
    <property type="entry name" value="GNAT_dom"/>
</dbReference>
<dbReference type="AlphaFoldDB" id="A0A5Q4ZL03"/>
<name>A0A5Q4ZL03_9BURK</name>
<dbReference type="InterPro" id="IPR050832">
    <property type="entry name" value="Bact_Acetyltransf"/>
</dbReference>
<dbReference type="InterPro" id="IPR016181">
    <property type="entry name" value="Acyl_CoA_acyltransferase"/>
</dbReference>
<evidence type="ECO:0000259" key="3">
    <source>
        <dbReference type="PROSITE" id="PS51186"/>
    </source>
</evidence>
<accession>A0A5Q4ZL03</accession>
<sequence length="241" mass="26801">MPSAPIAARRTALLCCRPCITSIEEAGSGRFPDQTKVSGMHDGALTVSIAGRVVENNHQHKLTKRPMQYAPAITFRFAEPHDANAIRTIEFEAGQRFVSVGMAGIADAPPMEPELVGRKITAREIIVAVDTDGKCAGFVMFEQQPARLYVQELDVLTSHAGRRIGAALIEQVAHLARARRLTQLILSTFREVPWNAPYYRRIGFRDIEEAELDATLLARRDAHIARGLDESKRVFMRRDLA</sequence>
<dbReference type="CDD" id="cd04301">
    <property type="entry name" value="NAT_SF"/>
    <property type="match status" value="1"/>
</dbReference>
<evidence type="ECO:0000256" key="2">
    <source>
        <dbReference type="ARBA" id="ARBA00023315"/>
    </source>
</evidence>
<dbReference type="Pfam" id="PF00583">
    <property type="entry name" value="Acetyltransf_1"/>
    <property type="match status" value="1"/>
</dbReference>
<organism evidence="4 5">
    <name type="scientific">Paraburkholderia dioscoreae</name>
    <dbReference type="NCBI Taxonomy" id="2604047"/>
    <lineage>
        <taxon>Bacteria</taxon>
        <taxon>Pseudomonadati</taxon>
        <taxon>Pseudomonadota</taxon>
        <taxon>Betaproteobacteria</taxon>
        <taxon>Burkholderiales</taxon>
        <taxon>Burkholderiaceae</taxon>
        <taxon>Paraburkholderia</taxon>
    </lineage>
</organism>
<keyword evidence="2" id="KW-0012">Acyltransferase</keyword>
<evidence type="ECO:0000313" key="5">
    <source>
        <dbReference type="Proteomes" id="UP000325811"/>
    </source>
</evidence>
<evidence type="ECO:0000256" key="1">
    <source>
        <dbReference type="ARBA" id="ARBA00022679"/>
    </source>
</evidence>
<dbReference type="EMBL" id="LR699554">
    <property type="protein sequence ID" value="VVD32416.1"/>
    <property type="molecule type" value="Genomic_DNA"/>
</dbReference>
<dbReference type="GO" id="GO:0016747">
    <property type="term" value="F:acyltransferase activity, transferring groups other than amino-acyl groups"/>
    <property type="evidence" value="ECO:0007669"/>
    <property type="project" value="InterPro"/>
</dbReference>
<dbReference type="Gene3D" id="3.40.630.30">
    <property type="match status" value="1"/>
</dbReference>
<dbReference type="SUPFAM" id="SSF55729">
    <property type="entry name" value="Acyl-CoA N-acyltransferases (Nat)"/>
    <property type="match status" value="1"/>
</dbReference>
<proteinExistence type="predicted"/>